<dbReference type="HOGENOM" id="CLU_3075630_0_0_4"/>
<organism evidence="1 2">
    <name type="scientific">Achromobacter insuavis AXX-A</name>
    <dbReference type="NCBI Taxonomy" id="1003200"/>
    <lineage>
        <taxon>Bacteria</taxon>
        <taxon>Pseudomonadati</taxon>
        <taxon>Pseudomonadota</taxon>
        <taxon>Betaproteobacteria</taxon>
        <taxon>Burkholderiales</taxon>
        <taxon>Alcaligenaceae</taxon>
        <taxon>Achromobacter</taxon>
    </lineage>
</organism>
<dbReference type="AlphaFoldDB" id="F7T2G7"/>
<comment type="caution">
    <text evidence="1">The sequence shown here is derived from an EMBL/GenBank/DDBJ whole genome shotgun (WGS) entry which is preliminary data.</text>
</comment>
<protein>
    <submittedName>
        <fullName evidence="1">Uncharacterized protein</fullName>
    </submittedName>
</protein>
<dbReference type="EMBL" id="AFRQ01000058">
    <property type="protein sequence ID" value="EGP45351.1"/>
    <property type="molecule type" value="Genomic_DNA"/>
</dbReference>
<name>F7T2G7_9BURK</name>
<evidence type="ECO:0000313" key="1">
    <source>
        <dbReference type="EMBL" id="EGP45351.1"/>
    </source>
</evidence>
<sequence>MLSHDEQPAMAAAMATATQILERDAIFMMRLLFLSPGSHQDPDASARCPLWV</sequence>
<reference evidence="1 2" key="1">
    <citation type="submission" date="2011-06" db="EMBL/GenBank/DDBJ databases">
        <authorList>
            <person name="Bador J."/>
            <person name="Amoureux L."/>
            <person name="Neuwirth C."/>
        </authorList>
    </citation>
    <scope>NUCLEOTIDE SEQUENCE [LARGE SCALE GENOMIC DNA]</scope>
    <source>
        <strain evidence="1 2">AXX-A</strain>
    </source>
</reference>
<accession>F7T2G7</accession>
<proteinExistence type="predicted"/>
<evidence type="ECO:0000313" key="2">
    <source>
        <dbReference type="Proteomes" id="UP000004853"/>
    </source>
</evidence>
<gene>
    <name evidence="1" type="ORF">AXXA_15647</name>
</gene>
<dbReference type="Proteomes" id="UP000004853">
    <property type="component" value="Unassembled WGS sequence"/>
</dbReference>